<dbReference type="EMBL" id="PGTD01000018">
    <property type="protein sequence ID" value="PJE26944.1"/>
    <property type="molecule type" value="Genomic_DNA"/>
</dbReference>
<keyword evidence="3" id="KW-1185">Reference proteome</keyword>
<sequence>MNFEGPRPTLRALVGLLSVTACLVSASPILAQTYTEGDLLECSFKTTRGTFLLNWNPQEELLTFGKKTIELRGPVKVSEQAVNIPMVLEGEDADMIYLNERGSATIHLNWKGGGVSLWGPCTVTTP</sequence>
<evidence type="ECO:0000313" key="3">
    <source>
        <dbReference type="Proteomes" id="UP000231702"/>
    </source>
</evidence>
<name>A0ABX4MJX8_9RHOB</name>
<evidence type="ECO:0000256" key="1">
    <source>
        <dbReference type="SAM" id="SignalP"/>
    </source>
</evidence>
<gene>
    <name evidence="2" type="ORF">CVM39_16585</name>
</gene>
<feature type="signal peptide" evidence="1">
    <location>
        <begin position="1"/>
        <end position="31"/>
    </location>
</feature>
<protein>
    <submittedName>
        <fullName evidence="2">Uncharacterized protein</fullName>
    </submittedName>
</protein>
<dbReference type="RefSeq" id="WP_097146830.1">
    <property type="nucleotide sequence ID" value="NZ_OBEA01000006.1"/>
</dbReference>
<keyword evidence="1" id="KW-0732">Signal</keyword>
<comment type="caution">
    <text evidence="2">The sequence shown here is derived from an EMBL/GenBank/DDBJ whole genome shotgun (WGS) entry which is preliminary data.</text>
</comment>
<evidence type="ECO:0000313" key="2">
    <source>
        <dbReference type="EMBL" id="PJE26944.1"/>
    </source>
</evidence>
<dbReference type="Proteomes" id="UP000231702">
    <property type="component" value="Unassembled WGS sequence"/>
</dbReference>
<reference evidence="2 3" key="1">
    <citation type="journal article" date="2018" name="Int. J. Syst. Evol. Microbiol.">
        <title>Pseudooceanicola lipolyticus sp. nov., a marine alphaproteobacterium, reclassification of Oceanicola flagellatus as Pseudooceanicola flagellatus comb. nov. and emended description of the genus Pseudooceanicola.</title>
        <authorList>
            <person name="Huang M.-M."/>
            <person name="Guo L.-L."/>
            <person name="Wu Y.-H."/>
            <person name="Lai Q.-L."/>
            <person name="Shao Z.-Z."/>
            <person name="Wang C.-S."/>
            <person name="Wu M."/>
            <person name="Xu X.-W."/>
        </authorList>
    </citation>
    <scope>NUCLEOTIDE SEQUENCE [LARGE SCALE GENOMIC DNA]</scope>
    <source>
        <strain evidence="2 3">Ar-45</strain>
    </source>
</reference>
<dbReference type="PROSITE" id="PS51257">
    <property type="entry name" value="PROKAR_LIPOPROTEIN"/>
    <property type="match status" value="1"/>
</dbReference>
<organism evidence="2 3">
    <name type="scientific">Pseudooceanicola antarcticus</name>
    <dbReference type="NCBI Taxonomy" id="1247613"/>
    <lineage>
        <taxon>Bacteria</taxon>
        <taxon>Pseudomonadati</taxon>
        <taxon>Pseudomonadota</taxon>
        <taxon>Alphaproteobacteria</taxon>
        <taxon>Rhodobacterales</taxon>
        <taxon>Paracoccaceae</taxon>
        <taxon>Pseudooceanicola</taxon>
    </lineage>
</organism>
<accession>A0ABX4MJX8</accession>
<feature type="chain" id="PRO_5046601166" evidence="1">
    <location>
        <begin position="32"/>
        <end position="126"/>
    </location>
</feature>
<proteinExistence type="predicted"/>